<evidence type="ECO:0000313" key="3">
    <source>
        <dbReference type="Proteomes" id="UP001250181"/>
    </source>
</evidence>
<comment type="caution">
    <text evidence="2">The sequence shown here is derived from an EMBL/GenBank/DDBJ whole genome shotgun (WGS) entry which is preliminary data.</text>
</comment>
<dbReference type="NCBIfam" id="NF038362">
    <property type="entry name" value="Sden_1164_fam"/>
    <property type="match status" value="1"/>
</dbReference>
<name>A0ABU3QI12_9ACTN</name>
<organism evidence="2 3">
    <name type="scientific">Streptomyces tamarix</name>
    <dbReference type="NCBI Taxonomy" id="3078565"/>
    <lineage>
        <taxon>Bacteria</taxon>
        <taxon>Bacillati</taxon>
        <taxon>Actinomycetota</taxon>
        <taxon>Actinomycetes</taxon>
        <taxon>Kitasatosporales</taxon>
        <taxon>Streptomycetaceae</taxon>
        <taxon>Streptomyces</taxon>
    </lineage>
</organism>
<reference evidence="2 3" key="1">
    <citation type="submission" date="2023-09" db="EMBL/GenBank/DDBJ databases">
        <title>Streptomyces sp. nov.: A antagonism against Alternaria gaisen Producing Streptochlin, Isolated from Tamarix root soil.</title>
        <authorList>
            <person name="Chen Y."/>
        </authorList>
    </citation>
    <scope>NUCLEOTIDE SEQUENCE [LARGE SCALE GENOMIC DNA]</scope>
    <source>
        <strain evidence="2 3">TRM76323</strain>
    </source>
</reference>
<protein>
    <submittedName>
        <fullName evidence="2">Sden_1164 family protein</fullName>
    </submittedName>
</protein>
<dbReference type="EMBL" id="JAWCTQ010000009">
    <property type="protein sequence ID" value="MDT9682405.1"/>
    <property type="molecule type" value="Genomic_DNA"/>
</dbReference>
<dbReference type="InterPro" id="IPR025877">
    <property type="entry name" value="MobA-like_NTP_Trfase"/>
</dbReference>
<dbReference type="InterPro" id="IPR029044">
    <property type="entry name" value="Nucleotide-diphossugar_trans"/>
</dbReference>
<proteinExistence type="predicted"/>
<dbReference type="SUPFAM" id="SSF53448">
    <property type="entry name" value="Nucleotide-diphospho-sugar transferases"/>
    <property type="match status" value="1"/>
</dbReference>
<accession>A0ABU3QI12</accession>
<dbReference type="RefSeq" id="WP_315877490.1">
    <property type="nucleotide sequence ID" value="NZ_JAWCTQ010000009.1"/>
</dbReference>
<dbReference type="Gene3D" id="3.90.550.10">
    <property type="entry name" value="Spore Coat Polysaccharide Biosynthesis Protein SpsA, Chain A"/>
    <property type="match status" value="1"/>
</dbReference>
<dbReference type="Proteomes" id="UP001250181">
    <property type="component" value="Unassembled WGS sequence"/>
</dbReference>
<keyword evidence="3" id="KW-1185">Reference proteome</keyword>
<evidence type="ECO:0000259" key="1">
    <source>
        <dbReference type="Pfam" id="PF12804"/>
    </source>
</evidence>
<evidence type="ECO:0000313" key="2">
    <source>
        <dbReference type="EMBL" id="MDT9682405.1"/>
    </source>
</evidence>
<gene>
    <name evidence="2" type="ORF">RND61_10045</name>
</gene>
<feature type="domain" description="MobA-like NTP transferase" evidence="1">
    <location>
        <begin position="5"/>
        <end position="152"/>
    </location>
</feature>
<sequence>MTRAVVVLAAGANRRMGDAAPVPKALLPLDPGDPDSPTFLSRGIDLFLATGAQRVFVVVGEPAAERFAPCLGEGVELVALPRESAPTGSSVSMLAGLDAVLRHRPRGVDTLVTDADVVYERALLAQLLARCDASRLFTVDRVTGDTEEVCVYGASEHVPRLIGKGIGPEVSRGLELLGESLGMIHLAAGDVRPCAELTRWMVGDPPSRPAYGYSRRLSEHEEVWQYLFGLSRLGVARLPGSLLFSECDFPEDYRRITEVLYPAIRERDAALSPAG</sequence>
<dbReference type="Pfam" id="PF12804">
    <property type="entry name" value="NTP_transf_3"/>
    <property type="match status" value="1"/>
</dbReference>